<comment type="similarity">
    <text evidence="2">Belongs to the short-chain dehydrogenases/reductases (SDR) family.</text>
</comment>
<gene>
    <name evidence="4" type="ORF">g.16643</name>
</gene>
<dbReference type="Pfam" id="PF00106">
    <property type="entry name" value="adh_short"/>
    <property type="match status" value="1"/>
</dbReference>
<dbReference type="AlphaFoldDB" id="A0A6G1SM85"/>
<evidence type="ECO:0000256" key="2">
    <source>
        <dbReference type="RuleBase" id="RU000363"/>
    </source>
</evidence>
<protein>
    <submittedName>
        <fullName evidence="4">Granaticin polyketide synthase putative ketoacyl reductase 2</fullName>
    </submittedName>
</protein>
<dbReference type="PANTHER" id="PTHR43975">
    <property type="entry name" value="ZGC:101858"/>
    <property type="match status" value="1"/>
</dbReference>
<evidence type="ECO:0000256" key="3">
    <source>
        <dbReference type="SAM" id="MobiDB-lite"/>
    </source>
</evidence>
<feature type="region of interest" description="Disordered" evidence="3">
    <location>
        <begin position="52"/>
        <end position="71"/>
    </location>
</feature>
<sequence>MIHISTEELFRNIQTEHSCNFIEQEDDNNNKNGNNQQDSGLQKQIEKQLEQTTLASTRRKSSPCYSNFSPTSSKFGQDMSSIFPTTYGNIRDKNNNDTSSASNEDEVQAVLITGCGSKIGSNIAVAFAARGLKVALVDFNIQQTEAVARECQEKSPKNRVPLQIVADISQLAEAHKVIDRTIEAFGRLDVLVNTINNASLMEAKFAASGDDDPHVFEQYHKIIANNMHAVTYLCISAAPYLRKTKGSIVNVSSITNNETGSYKFAYCMSKAGISTLTKCLATDLAPDIKVICVSPKSDTTTE</sequence>
<dbReference type="EMBL" id="GGYP01006311">
    <property type="protein sequence ID" value="MDE51082.1"/>
    <property type="molecule type" value="Transcribed_RNA"/>
</dbReference>
<dbReference type="InterPro" id="IPR002347">
    <property type="entry name" value="SDR_fam"/>
</dbReference>
<feature type="region of interest" description="Disordered" evidence="3">
    <location>
        <begin position="24"/>
        <end position="43"/>
    </location>
</feature>
<dbReference type="InterPro" id="IPR036291">
    <property type="entry name" value="NAD(P)-bd_dom_sf"/>
</dbReference>
<dbReference type="PRINTS" id="PR00081">
    <property type="entry name" value="GDHRDH"/>
</dbReference>
<dbReference type="PANTHER" id="PTHR43975:SF2">
    <property type="entry name" value="EG:BACR7A4.14 PROTEIN-RELATED"/>
    <property type="match status" value="1"/>
</dbReference>
<evidence type="ECO:0000256" key="1">
    <source>
        <dbReference type="ARBA" id="ARBA00023002"/>
    </source>
</evidence>
<evidence type="ECO:0000313" key="4">
    <source>
        <dbReference type="EMBL" id="MDE51082.1"/>
    </source>
</evidence>
<dbReference type="Gene3D" id="3.40.50.720">
    <property type="entry name" value="NAD(P)-binding Rossmann-like Domain"/>
    <property type="match status" value="1"/>
</dbReference>
<dbReference type="SUPFAM" id="SSF51735">
    <property type="entry name" value="NAD(P)-binding Rossmann-fold domains"/>
    <property type="match status" value="1"/>
</dbReference>
<organism evidence="4">
    <name type="scientific">Aceria tosichella</name>
    <name type="common">wheat curl mite</name>
    <dbReference type="NCBI Taxonomy" id="561515"/>
    <lineage>
        <taxon>Eukaryota</taxon>
        <taxon>Metazoa</taxon>
        <taxon>Ecdysozoa</taxon>
        <taxon>Arthropoda</taxon>
        <taxon>Chelicerata</taxon>
        <taxon>Arachnida</taxon>
        <taxon>Acari</taxon>
        <taxon>Acariformes</taxon>
        <taxon>Trombidiformes</taxon>
        <taxon>Prostigmata</taxon>
        <taxon>Eupodina</taxon>
        <taxon>Eriophyoidea</taxon>
        <taxon>Eriophyidae</taxon>
        <taxon>Eriophyinae</taxon>
        <taxon>Aceriini</taxon>
        <taxon>Aceria</taxon>
    </lineage>
</organism>
<name>A0A6G1SM85_9ACAR</name>
<proteinExistence type="inferred from homology"/>
<accession>A0A6G1SM85</accession>
<keyword evidence="1" id="KW-0560">Oxidoreductase</keyword>
<dbReference type="GO" id="GO:0016491">
    <property type="term" value="F:oxidoreductase activity"/>
    <property type="evidence" value="ECO:0007669"/>
    <property type="project" value="UniProtKB-KW"/>
</dbReference>
<reference evidence="4" key="1">
    <citation type="submission" date="2018-10" db="EMBL/GenBank/DDBJ databases">
        <title>Transcriptome assembly of Aceria tosichella (Wheat curl mite) Type 2.</title>
        <authorList>
            <person name="Scully E.D."/>
            <person name="Geib S.M."/>
            <person name="Palmer N.A."/>
            <person name="Gupta A.K."/>
            <person name="Sarath G."/>
            <person name="Tatineni S."/>
        </authorList>
    </citation>
    <scope>NUCLEOTIDE SEQUENCE</scope>
    <source>
        <strain evidence="4">LincolnNE</strain>
    </source>
</reference>
<dbReference type="PROSITE" id="PS00061">
    <property type="entry name" value="ADH_SHORT"/>
    <property type="match status" value="1"/>
</dbReference>
<dbReference type="InterPro" id="IPR020904">
    <property type="entry name" value="Sc_DH/Rdtase_CS"/>
</dbReference>
<dbReference type="PRINTS" id="PR00080">
    <property type="entry name" value="SDRFAMILY"/>
</dbReference>